<dbReference type="EMBL" id="CP065745">
    <property type="protein sequence ID" value="QPR56815.1"/>
    <property type="molecule type" value="Genomic_DNA"/>
</dbReference>
<feature type="region of interest" description="Disordered" evidence="1">
    <location>
        <begin position="1"/>
        <end position="63"/>
    </location>
</feature>
<feature type="compositionally biased region" description="Low complexity" evidence="1">
    <location>
        <begin position="1"/>
        <end position="17"/>
    </location>
</feature>
<evidence type="ECO:0000313" key="2">
    <source>
        <dbReference type="EMBL" id="QPR56815.1"/>
    </source>
</evidence>
<evidence type="ECO:0000313" key="3">
    <source>
        <dbReference type="Proteomes" id="UP000595101"/>
    </source>
</evidence>
<reference evidence="2 3" key="1">
    <citation type="submission" date="2020-12" db="EMBL/GenBank/DDBJ databases">
        <title>FDA dAtabase for Regulatory Grade micrObial Sequences (FDA-ARGOS): Supporting development and validation of Infectious Disease Dx tests.</title>
        <authorList>
            <person name="Sproer C."/>
            <person name="Gronow S."/>
            <person name="Severitt S."/>
            <person name="Schroder I."/>
            <person name="Tallon L."/>
            <person name="Sadzewicz L."/>
            <person name="Zhao X."/>
            <person name="Boylan J."/>
            <person name="Ott S."/>
            <person name="Bowen H."/>
            <person name="Vavikolanu K."/>
            <person name="Mehta A."/>
            <person name="Aluvathingal J."/>
            <person name="Nadendla S."/>
            <person name="Lowell S."/>
            <person name="Myers T."/>
            <person name="Yan Y."/>
            <person name="Sichtig H."/>
        </authorList>
    </citation>
    <scope>NUCLEOTIDE SEQUENCE [LARGE SCALE GENOMIC DNA]</scope>
    <source>
        <strain evidence="2 3">FDAARGOS_933</strain>
    </source>
</reference>
<dbReference type="SUPFAM" id="SSF160214">
    <property type="entry name" value="FlaG-like"/>
    <property type="match status" value="1"/>
</dbReference>
<dbReference type="PANTHER" id="PTHR37166:SF1">
    <property type="entry name" value="PROTEIN FLAG"/>
    <property type="match status" value="1"/>
</dbReference>
<name>A0A7T2PJD5_9GAMM</name>
<dbReference type="PANTHER" id="PTHR37166">
    <property type="entry name" value="PROTEIN FLAG"/>
    <property type="match status" value="1"/>
</dbReference>
<dbReference type="InterPro" id="IPR035924">
    <property type="entry name" value="FlaG-like_sf"/>
</dbReference>
<evidence type="ECO:0000256" key="1">
    <source>
        <dbReference type="SAM" id="MobiDB-lite"/>
    </source>
</evidence>
<dbReference type="KEGG" id="aall:I6G90_07945"/>
<dbReference type="Pfam" id="PF03646">
    <property type="entry name" value="FlaG"/>
    <property type="match status" value="1"/>
</dbReference>
<keyword evidence="2" id="KW-0969">Cilium</keyword>
<gene>
    <name evidence="2" type="ORF">I6G90_07945</name>
</gene>
<dbReference type="InterPro" id="IPR005186">
    <property type="entry name" value="FlaG"/>
</dbReference>
<protein>
    <submittedName>
        <fullName evidence="2">Flagellar protein FlaG</fullName>
    </submittedName>
</protein>
<dbReference type="AlphaFoldDB" id="A0A7T2PJD5"/>
<accession>A0A7T2PJD5</accession>
<sequence length="144" mass="15588">MTIDIGSLSSANGSSALLKEKSGPQAAQTLSDRLVESTKIQSEQSEDKEVTVTSSRSSKESESELAIQVQKLQDFGASQGWTVSFSMEQDLNKVVIKVVDTDTKSVIRQIPSEELLAINKRIQALREGEFGASSKLGLLLDSEI</sequence>
<organism evidence="2 3">
    <name type="scientific">Aeromonas allosaccharophila</name>
    <dbReference type="NCBI Taxonomy" id="656"/>
    <lineage>
        <taxon>Bacteria</taxon>
        <taxon>Pseudomonadati</taxon>
        <taxon>Pseudomonadota</taxon>
        <taxon>Gammaproteobacteria</taxon>
        <taxon>Aeromonadales</taxon>
        <taxon>Aeromonadaceae</taxon>
        <taxon>Aeromonas</taxon>
    </lineage>
</organism>
<keyword evidence="2" id="KW-0282">Flagellum</keyword>
<dbReference type="Gene3D" id="3.30.160.170">
    <property type="entry name" value="FlaG-like"/>
    <property type="match status" value="1"/>
</dbReference>
<proteinExistence type="predicted"/>
<keyword evidence="2" id="KW-0966">Cell projection</keyword>
<dbReference type="Proteomes" id="UP000595101">
    <property type="component" value="Chromosome"/>
</dbReference>